<protein>
    <recommendedName>
        <fullName evidence="3">Molybdopterin-dependent oxidoreductase-like protein</fullName>
    </recommendedName>
</protein>
<gene>
    <name evidence="1" type="ORF">DFP90_102291</name>
</gene>
<sequence>MKAILSAILLLTGLVWTPALALDKPKSMVILTIGGQLENANRGALQPKRDAFINGQDQTFSKAAEFDRSMLADLGLDYVKVGFKDWPRPYGLRGPKLNDVLKAAGVSRDATIAVTALDGWTFEITPEMRADNEWILAIQDGEQPLGIGQRGPTWLVFKPADPDGMATEEEEGQWVWSVYLMQVQ</sequence>
<name>A0A3D9HRY2_9PROT</name>
<dbReference type="Proteomes" id="UP000256845">
    <property type="component" value="Unassembled WGS sequence"/>
</dbReference>
<dbReference type="AlphaFoldDB" id="A0A3D9HRY2"/>
<organism evidence="1 2">
    <name type="scientific">Aestuariispira insulae</name>
    <dbReference type="NCBI Taxonomy" id="1461337"/>
    <lineage>
        <taxon>Bacteria</taxon>
        <taxon>Pseudomonadati</taxon>
        <taxon>Pseudomonadota</taxon>
        <taxon>Alphaproteobacteria</taxon>
        <taxon>Rhodospirillales</taxon>
        <taxon>Kiloniellaceae</taxon>
        <taxon>Aestuariispira</taxon>
    </lineage>
</organism>
<comment type="caution">
    <text evidence="1">The sequence shown here is derived from an EMBL/GenBank/DDBJ whole genome shotgun (WGS) entry which is preliminary data.</text>
</comment>
<evidence type="ECO:0000313" key="2">
    <source>
        <dbReference type="Proteomes" id="UP000256845"/>
    </source>
</evidence>
<dbReference type="InterPro" id="IPR036374">
    <property type="entry name" value="OxRdtase_Mopterin-bd_sf"/>
</dbReference>
<reference evidence="1 2" key="1">
    <citation type="submission" date="2018-07" db="EMBL/GenBank/DDBJ databases">
        <title>Genomic Encyclopedia of Type Strains, Phase III (KMG-III): the genomes of soil and plant-associated and newly described type strains.</title>
        <authorList>
            <person name="Whitman W."/>
        </authorList>
    </citation>
    <scope>NUCLEOTIDE SEQUENCE [LARGE SCALE GENOMIC DNA]</scope>
    <source>
        <strain evidence="1 2">CECT 8488</strain>
    </source>
</reference>
<dbReference type="OrthoDB" id="9798763at2"/>
<keyword evidence="2" id="KW-1185">Reference proteome</keyword>
<dbReference type="EMBL" id="QRDW01000002">
    <property type="protein sequence ID" value="RED52273.1"/>
    <property type="molecule type" value="Genomic_DNA"/>
</dbReference>
<accession>A0A3D9HRY2</accession>
<dbReference type="RefSeq" id="WP_147300968.1">
    <property type="nucleotide sequence ID" value="NZ_QRDW01000002.1"/>
</dbReference>
<evidence type="ECO:0008006" key="3">
    <source>
        <dbReference type="Google" id="ProtNLM"/>
    </source>
</evidence>
<dbReference type="SUPFAM" id="SSF56524">
    <property type="entry name" value="Oxidoreductase molybdopterin-binding domain"/>
    <property type="match status" value="1"/>
</dbReference>
<proteinExistence type="predicted"/>
<evidence type="ECO:0000313" key="1">
    <source>
        <dbReference type="EMBL" id="RED52273.1"/>
    </source>
</evidence>